<reference evidence="2" key="1">
    <citation type="submission" date="2021-01" db="EMBL/GenBank/DDBJ databases">
        <authorList>
            <person name="Corre E."/>
            <person name="Pelletier E."/>
            <person name="Niang G."/>
            <person name="Scheremetjew M."/>
            <person name="Finn R."/>
            <person name="Kale V."/>
            <person name="Holt S."/>
            <person name="Cochrane G."/>
            <person name="Meng A."/>
            <person name="Brown T."/>
            <person name="Cohen L."/>
        </authorList>
    </citation>
    <scope>NUCLEOTIDE SEQUENCE</scope>
    <source>
        <strain evidence="2">CCMP219</strain>
    </source>
</reference>
<dbReference type="EMBL" id="HBEC01020295">
    <property type="protein sequence ID" value="CAD8289446.1"/>
    <property type="molecule type" value="Transcribed_RNA"/>
</dbReference>
<gene>
    <name evidence="2" type="ORF">CEUR00632_LOCUS9485</name>
</gene>
<keyword evidence="1" id="KW-0812">Transmembrane</keyword>
<accession>A0A7R9YVN8</accession>
<protein>
    <submittedName>
        <fullName evidence="2">Uncharacterized protein</fullName>
    </submittedName>
</protein>
<name>A0A7R9YVN8_9CHLO</name>
<sequence length="105" mass="10834">MPPPLQTAPLGCLQQDSIHQLVCRSILEQLLRGRLTCSVLLLLPPGHSTTSELAAQLPLPAQDVPAKPRALLSTPAASQSAMVAAVVVVVAVFAVVAAVHNADDG</sequence>
<evidence type="ECO:0000313" key="2">
    <source>
        <dbReference type="EMBL" id="CAD8289446.1"/>
    </source>
</evidence>
<organism evidence="2">
    <name type="scientific">Chlamydomonas euryale</name>
    <dbReference type="NCBI Taxonomy" id="1486919"/>
    <lineage>
        <taxon>Eukaryota</taxon>
        <taxon>Viridiplantae</taxon>
        <taxon>Chlorophyta</taxon>
        <taxon>core chlorophytes</taxon>
        <taxon>Chlorophyceae</taxon>
        <taxon>CS clade</taxon>
        <taxon>Chlamydomonadales</taxon>
        <taxon>Chlamydomonadaceae</taxon>
        <taxon>Chlamydomonas</taxon>
    </lineage>
</organism>
<proteinExistence type="predicted"/>
<keyword evidence="1" id="KW-1133">Transmembrane helix</keyword>
<dbReference type="AlphaFoldDB" id="A0A7R9YVN8"/>
<evidence type="ECO:0000256" key="1">
    <source>
        <dbReference type="SAM" id="Phobius"/>
    </source>
</evidence>
<feature type="transmembrane region" description="Helical" evidence="1">
    <location>
        <begin position="81"/>
        <end position="99"/>
    </location>
</feature>
<keyword evidence="1" id="KW-0472">Membrane</keyword>